<evidence type="ECO:0000256" key="3">
    <source>
        <dbReference type="ARBA" id="ARBA00023125"/>
    </source>
</evidence>
<dbReference type="InterPro" id="IPR009057">
    <property type="entry name" value="Homeodomain-like_sf"/>
</dbReference>
<protein>
    <recommendedName>
        <fullName evidence="10">Homeobox domain-containing protein</fullName>
    </recommendedName>
</protein>
<keyword evidence="2" id="KW-0805">Transcription regulation</keyword>
<evidence type="ECO:0000256" key="8">
    <source>
        <dbReference type="RuleBase" id="RU000682"/>
    </source>
</evidence>
<dbReference type="SUPFAM" id="SSF46689">
    <property type="entry name" value="Homeodomain-like"/>
    <property type="match status" value="1"/>
</dbReference>
<dbReference type="GO" id="GO:0045944">
    <property type="term" value="P:positive regulation of transcription by RNA polymerase II"/>
    <property type="evidence" value="ECO:0007669"/>
    <property type="project" value="InterPro"/>
</dbReference>
<evidence type="ECO:0000256" key="2">
    <source>
        <dbReference type="ARBA" id="ARBA00023015"/>
    </source>
</evidence>
<evidence type="ECO:0000313" key="12">
    <source>
        <dbReference type="Proteomes" id="UP000001307"/>
    </source>
</evidence>
<comment type="subcellular location">
    <subcellularLocation>
        <location evidence="1 7 8">Nucleus</location>
    </subcellularLocation>
</comment>
<feature type="domain" description="Homeobox" evidence="10">
    <location>
        <begin position="130"/>
        <end position="190"/>
    </location>
</feature>
<evidence type="ECO:0000313" key="11">
    <source>
        <dbReference type="EMBL" id="CBY10398.1"/>
    </source>
</evidence>
<dbReference type="PANTHER" id="PTHR46271">
    <property type="entry name" value="HOMEOBOX PROTEIN, PUTATIVE-RELATED"/>
    <property type="match status" value="1"/>
</dbReference>
<dbReference type="InParanoid" id="E4XIJ7"/>
<evidence type="ECO:0000256" key="5">
    <source>
        <dbReference type="ARBA" id="ARBA00023163"/>
    </source>
</evidence>
<dbReference type="Pfam" id="PF00046">
    <property type="entry name" value="Homeodomain"/>
    <property type="match status" value="1"/>
</dbReference>
<keyword evidence="5" id="KW-0804">Transcription</keyword>
<dbReference type="PROSITE" id="PS00027">
    <property type="entry name" value="HOMEOBOX_1"/>
    <property type="match status" value="1"/>
</dbReference>
<feature type="compositionally biased region" description="Low complexity" evidence="9">
    <location>
        <begin position="199"/>
        <end position="212"/>
    </location>
</feature>
<gene>
    <name evidence="11" type="ORF">GSOID_T00012420001</name>
</gene>
<proteinExistence type="predicted"/>
<dbReference type="FunFam" id="1.10.10.60:FF:000071">
    <property type="entry name" value="Retinal homeobox gene 2"/>
    <property type="match status" value="1"/>
</dbReference>
<evidence type="ECO:0000256" key="6">
    <source>
        <dbReference type="ARBA" id="ARBA00023242"/>
    </source>
</evidence>
<evidence type="ECO:0000256" key="7">
    <source>
        <dbReference type="PROSITE-ProRule" id="PRU00108"/>
    </source>
</evidence>
<evidence type="ECO:0000256" key="4">
    <source>
        <dbReference type="ARBA" id="ARBA00023155"/>
    </source>
</evidence>
<dbReference type="Proteomes" id="UP000001307">
    <property type="component" value="Unassembled WGS sequence"/>
</dbReference>
<dbReference type="GO" id="GO:0000978">
    <property type="term" value="F:RNA polymerase II cis-regulatory region sequence-specific DNA binding"/>
    <property type="evidence" value="ECO:0007669"/>
    <property type="project" value="TreeGrafter"/>
</dbReference>
<keyword evidence="12" id="KW-1185">Reference proteome</keyword>
<keyword evidence="3 7" id="KW-0238">DNA-binding</keyword>
<dbReference type="EMBL" id="FN653055">
    <property type="protein sequence ID" value="CBY10398.1"/>
    <property type="molecule type" value="Genomic_DNA"/>
</dbReference>
<organism evidence="11 12">
    <name type="scientific">Oikopleura dioica</name>
    <name type="common">Tunicate</name>
    <dbReference type="NCBI Taxonomy" id="34765"/>
    <lineage>
        <taxon>Eukaryota</taxon>
        <taxon>Metazoa</taxon>
        <taxon>Chordata</taxon>
        <taxon>Tunicata</taxon>
        <taxon>Appendicularia</taxon>
        <taxon>Copelata</taxon>
        <taxon>Oikopleuridae</taxon>
        <taxon>Oikopleura</taxon>
    </lineage>
</organism>
<dbReference type="InterPro" id="IPR043562">
    <property type="entry name" value="RAX/RAX2"/>
</dbReference>
<accession>E4XIJ7</accession>
<feature type="region of interest" description="Disordered" evidence="9">
    <location>
        <begin position="190"/>
        <end position="212"/>
    </location>
</feature>
<name>E4XIJ7_OIKDI</name>
<dbReference type="CDD" id="cd00086">
    <property type="entry name" value="homeodomain"/>
    <property type="match status" value="1"/>
</dbReference>
<evidence type="ECO:0000256" key="1">
    <source>
        <dbReference type="ARBA" id="ARBA00004123"/>
    </source>
</evidence>
<feature type="DNA-binding region" description="Homeobox" evidence="7">
    <location>
        <begin position="132"/>
        <end position="191"/>
    </location>
</feature>
<dbReference type="GO" id="GO:0000981">
    <property type="term" value="F:DNA-binding transcription factor activity, RNA polymerase II-specific"/>
    <property type="evidence" value="ECO:0007669"/>
    <property type="project" value="InterPro"/>
</dbReference>
<keyword evidence="4 7" id="KW-0371">Homeobox</keyword>
<dbReference type="InterPro" id="IPR017970">
    <property type="entry name" value="Homeobox_CS"/>
</dbReference>
<dbReference type="SMART" id="SM00389">
    <property type="entry name" value="HOX"/>
    <property type="match status" value="1"/>
</dbReference>
<dbReference type="AlphaFoldDB" id="E4XIJ7"/>
<sequence>MMSNCLSRESLLSILHRRKKLNVFFQFFPQKKNCVYLFKYILKISYRSSSLFVRKRSDERFFRILSRFFDFLFLGQRENQISNEAEKVIQEQKRVQENLGEPEKAHSISSILLKPEKAEEQSLFAKEPKKKHRRNRTTFTTFQLHELERAFEKSHYPDVYAREELATKISLPEVRVQVWFQNRRAKWRRQEKVDMANPSEAGSSPDSSKSSFGSLDPWLSSRSSFALPLLSTGLFGNPIMHNRGYFNLPSVSSAIQNSFYNSQSHLFPSISQTALQGNTSSPEPVNEGAVSKGIEQSILPLNYGGVSDGTSAASL</sequence>
<dbReference type="PANTHER" id="PTHR46271:SF4">
    <property type="entry name" value="HOMEOBOX PROTEIN, PUTATIVE-RELATED"/>
    <property type="match status" value="1"/>
</dbReference>
<dbReference type="PROSITE" id="PS50071">
    <property type="entry name" value="HOMEOBOX_2"/>
    <property type="match status" value="1"/>
</dbReference>
<evidence type="ECO:0000259" key="10">
    <source>
        <dbReference type="PROSITE" id="PS50071"/>
    </source>
</evidence>
<keyword evidence="6 7" id="KW-0539">Nucleus</keyword>
<reference evidence="11 12" key="1">
    <citation type="journal article" date="2010" name="Science">
        <title>Plasticity of animal genome architecture unmasked by rapid evolution of a pelagic tunicate.</title>
        <authorList>
            <person name="Denoeud F."/>
            <person name="Henriet S."/>
            <person name="Mungpakdee S."/>
            <person name="Aury J.M."/>
            <person name="Da Silva C."/>
            <person name="Brinkmann H."/>
            <person name="Mikhaleva J."/>
            <person name="Olsen L.C."/>
            <person name="Jubin C."/>
            <person name="Canestro C."/>
            <person name="Bouquet J.M."/>
            <person name="Danks G."/>
            <person name="Poulain J."/>
            <person name="Campsteijn C."/>
            <person name="Adamski M."/>
            <person name="Cross I."/>
            <person name="Yadetie F."/>
            <person name="Muffato M."/>
            <person name="Louis A."/>
            <person name="Butcher S."/>
            <person name="Tsagkogeorga G."/>
            <person name="Konrad A."/>
            <person name="Singh S."/>
            <person name="Jensen M.F."/>
            <person name="Cong E.H."/>
            <person name="Eikeseth-Otteraa H."/>
            <person name="Noel B."/>
            <person name="Anthouard V."/>
            <person name="Porcel B.M."/>
            <person name="Kachouri-Lafond R."/>
            <person name="Nishino A."/>
            <person name="Ugolini M."/>
            <person name="Chourrout P."/>
            <person name="Nishida H."/>
            <person name="Aasland R."/>
            <person name="Huzurbazar S."/>
            <person name="Westhof E."/>
            <person name="Delsuc F."/>
            <person name="Lehrach H."/>
            <person name="Reinhardt R."/>
            <person name="Weissenbach J."/>
            <person name="Roy S.W."/>
            <person name="Artiguenave F."/>
            <person name="Postlethwait J.H."/>
            <person name="Manak J.R."/>
            <person name="Thompson E.M."/>
            <person name="Jaillon O."/>
            <person name="Du Pasquier L."/>
            <person name="Boudinot P."/>
            <person name="Liberles D.A."/>
            <person name="Volff J.N."/>
            <person name="Philippe H."/>
            <person name="Lenhard B."/>
            <person name="Roest Crollius H."/>
            <person name="Wincker P."/>
            <person name="Chourrout D."/>
        </authorList>
    </citation>
    <scope>NUCLEOTIDE SEQUENCE [LARGE SCALE GENOMIC DNA]</scope>
</reference>
<dbReference type="OrthoDB" id="6159439at2759"/>
<dbReference type="InterPro" id="IPR001356">
    <property type="entry name" value="HD"/>
</dbReference>
<evidence type="ECO:0000256" key="9">
    <source>
        <dbReference type="SAM" id="MobiDB-lite"/>
    </source>
</evidence>
<dbReference type="Gene3D" id="1.10.10.60">
    <property type="entry name" value="Homeodomain-like"/>
    <property type="match status" value="1"/>
</dbReference>
<dbReference type="GO" id="GO:0005634">
    <property type="term" value="C:nucleus"/>
    <property type="evidence" value="ECO:0007669"/>
    <property type="project" value="UniProtKB-SubCell"/>
</dbReference>